<gene>
    <name evidence="4" type="ORF">ACFOSU_16675</name>
</gene>
<reference evidence="5" key="1">
    <citation type="journal article" date="2019" name="Int. J. Syst. Evol. Microbiol.">
        <title>The Global Catalogue of Microorganisms (GCM) 10K type strain sequencing project: providing services to taxonomists for standard genome sequencing and annotation.</title>
        <authorList>
            <consortium name="The Broad Institute Genomics Platform"/>
            <consortium name="The Broad Institute Genome Sequencing Center for Infectious Disease"/>
            <person name="Wu L."/>
            <person name="Ma J."/>
        </authorList>
    </citation>
    <scope>NUCLEOTIDE SEQUENCE [LARGE SCALE GENOMIC DNA]</scope>
    <source>
        <strain evidence="5">KCTC 52640</strain>
    </source>
</reference>
<evidence type="ECO:0000259" key="3">
    <source>
        <dbReference type="PROSITE" id="PS50977"/>
    </source>
</evidence>
<dbReference type="PANTHER" id="PTHR30055">
    <property type="entry name" value="HTH-TYPE TRANSCRIPTIONAL REGULATOR RUTR"/>
    <property type="match status" value="1"/>
</dbReference>
<dbReference type="PANTHER" id="PTHR30055:SF237">
    <property type="entry name" value="TRANSCRIPTIONAL REPRESSOR MCE3R"/>
    <property type="match status" value="1"/>
</dbReference>
<keyword evidence="1 2" id="KW-0238">DNA-binding</keyword>
<dbReference type="RefSeq" id="WP_380691048.1">
    <property type="nucleotide sequence ID" value="NZ_JBHRSS010000008.1"/>
</dbReference>
<dbReference type="InterPro" id="IPR001647">
    <property type="entry name" value="HTH_TetR"/>
</dbReference>
<evidence type="ECO:0000313" key="4">
    <source>
        <dbReference type="EMBL" id="MFC3105507.1"/>
    </source>
</evidence>
<keyword evidence="5" id="KW-1185">Reference proteome</keyword>
<dbReference type="EMBL" id="JBHRSS010000008">
    <property type="protein sequence ID" value="MFC3105507.1"/>
    <property type="molecule type" value="Genomic_DNA"/>
</dbReference>
<evidence type="ECO:0000313" key="5">
    <source>
        <dbReference type="Proteomes" id="UP001595462"/>
    </source>
</evidence>
<dbReference type="PROSITE" id="PS50977">
    <property type="entry name" value="HTH_TETR_2"/>
    <property type="match status" value="1"/>
</dbReference>
<dbReference type="Proteomes" id="UP001595462">
    <property type="component" value="Unassembled WGS sequence"/>
</dbReference>
<feature type="domain" description="HTH tetR-type" evidence="3">
    <location>
        <begin position="8"/>
        <end position="68"/>
    </location>
</feature>
<dbReference type="Gene3D" id="1.10.357.10">
    <property type="entry name" value="Tetracycline Repressor, domain 2"/>
    <property type="match status" value="1"/>
</dbReference>
<name>A0ABV7EVB6_9GAMM</name>
<dbReference type="Pfam" id="PF00440">
    <property type="entry name" value="TetR_N"/>
    <property type="match status" value="1"/>
</dbReference>
<dbReference type="SUPFAM" id="SSF46689">
    <property type="entry name" value="Homeodomain-like"/>
    <property type="match status" value="1"/>
</dbReference>
<feature type="DNA-binding region" description="H-T-H motif" evidence="2">
    <location>
        <begin position="31"/>
        <end position="50"/>
    </location>
</feature>
<protein>
    <submittedName>
        <fullName evidence="4">TetR/AcrR family transcriptional regulator</fullName>
    </submittedName>
</protein>
<accession>A0ABV7EVB6</accession>
<dbReference type="InterPro" id="IPR009057">
    <property type="entry name" value="Homeodomain-like_sf"/>
</dbReference>
<organism evidence="4 5">
    <name type="scientific">Salinisphaera aquimarina</name>
    <dbReference type="NCBI Taxonomy" id="2094031"/>
    <lineage>
        <taxon>Bacteria</taxon>
        <taxon>Pseudomonadati</taxon>
        <taxon>Pseudomonadota</taxon>
        <taxon>Gammaproteobacteria</taxon>
        <taxon>Salinisphaerales</taxon>
        <taxon>Salinisphaeraceae</taxon>
        <taxon>Salinisphaera</taxon>
    </lineage>
</organism>
<comment type="caution">
    <text evidence="4">The sequence shown here is derived from an EMBL/GenBank/DDBJ whole genome shotgun (WGS) entry which is preliminary data.</text>
</comment>
<evidence type="ECO:0000256" key="1">
    <source>
        <dbReference type="ARBA" id="ARBA00023125"/>
    </source>
</evidence>
<sequence length="224" mass="24796">MAKTQKVMLNAHDWAEAALDAIGRRGVEGVAVEPLARELGVTKGSFYWHFPNREALLVAALQRWEARETDEVLARVQQELDPRARIKRLITEVNTSKRASRVYMALSSATKPGFVRDYVERVSKRRLDFIIDCYSALGLSADVARQWALMTFSVFLGALQIRRDLPGEWPAADEPAFADYVRFLMVSLMPHELDGTSPAANTDSAGALDGDADPTAALGSGQRF</sequence>
<evidence type="ECO:0000256" key="2">
    <source>
        <dbReference type="PROSITE-ProRule" id="PRU00335"/>
    </source>
</evidence>
<dbReference type="InterPro" id="IPR050109">
    <property type="entry name" value="HTH-type_TetR-like_transc_reg"/>
</dbReference>
<dbReference type="PRINTS" id="PR00455">
    <property type="entry name" value="HTHTETR"/>
</dbReference>
<proteinExistence type="predicted"/>